<dbReference type="Pfam" id="PF00560">
    <property type="entry name" value="LRR_1"/>
    <property type="match status" value="10"/>
</dbReference>
<evidence type="ECO:0000256" key="9">
    <source>
        <dbReference type="ARBA" id="ARBA00023136"/>
    </source>
</evidence>
<feature type="transmembrane region" description="Helical" evidence="11">
    <location>
        <begin position="1185"/>
        <end position="1208"/>
    </location>
</feature>
<dbReference type="PANTHER" id="PTHR48062">
    <property type="entry name" value="RECEPTOR-LIKE PROTEIN 14"/>
    <property type="match status" value="1"/>
</dbReference>
<dbReference type="PANTHER" id="PTHR48062:SF52">
    <property type="entry name" value="RECEPTOR-LIKE PROTEIN 8-RELATED"/>
    <property type="match status" value="1"/>
</dbReference>
<dbReference type="PROSITE" id="PS51450">
    <property type="entry name" value="LRR"/>
    <property type="match status" value="1"/>
</dbReference>
<dbReference type="EMBL" id="CP126656">
    <property type="protein sequence ID" value="WJZ95394.1"/>
    <property type="molecule type" value="Genomic_DNA"/>
</dbReference>
<protein>
    <recommendedName>
        <fullName evidence="17">Leucine-rich repeat-containing N-terminal plant-type domain-containing protein</fullName>
    </recommendedName>
</protein>
<evidence type="ECO:0000256" key="5">
    <source>
        <dbReference type="ARBA" id="ARBA00022692"/>
    </source>
</evidence>
<dbReference type="Pfam" id="PF23598">
    <property type="entry name" value="LRR_14"/>
    <property type="match status" value="1"/>
</dbReference>
<keyword evidence="3" id="KW-1003">Cell membrane</keyword>
<evidence type="ECO:0000256" key="3">
    <source>
        <dbReference type="ARBA" id="ARBA00022475"/>
    </source>
</evidence>
<dbReference type="InterPro" id="IPR001611">
    <property type="entry name" value="Leu-rich_rpt"/>
</dbReference>
<evidence type="ECO:0000313" key="16">
    <source>
        <dbReference type="Proteomes" id="UP001227230"/>
    </source>
</evidence>
<gene>
    <name evidence="15" type="ORF">VitviT2T_014168</name>
</gene>
<dbReference type="InterPro" id="IPR055414">
    <property type="entry name" value="LRR_R13L4/SHOC2-like"/>
</dbReference>
<keyword evidence="16" id="KW-1185">Reference proteome</keyword>
<keyword evidence="10" id="KW-0325">Glycoprotein</keyword>
<dbReference type="SMART" id="SM00365">
    <property type="entry name" value="LRR_SD22"/>
    <property type="match status" value="10"/>
</dbReference>
<name>A0ABY9CLI3_VITVI</name>
<evidence type="ECO:0000256" key="10">
    <source>
        <dbReference type="ARBA" id="ARBA00023180"/>
    </source>
</evidence>
<evidence type="ECO:0000256" key="4">
    <source>
        <dbReference type="ARBA" id="ARBA00022614"/>
    </source>
</evidence>
<dbReference type="Gene3D" id="3.80.10.10">
    <property type="entry name" value="Ribonuclease Inhibitor"/>
    <property type="match status" value="10"/>
</dbReference>
<keyword evidence="5 11" id="KW-0812">Transmembrane</keyword>
<evidence type="ECO:0000259" key="13">
    <source>
        <dbReference type="Pfam" id="PF08263"/>
    </source>
</evidence>
<reference evidence="15 16" key="1">
    <citation type="journal article" date="2023" name="Hortic Res">
        <title>The complete reference genome for grapevine (Vitis vinifera L.) genetics and breeding.</title>
        <authorList>
            <person name="Shi X."/>
            <person name="Cao S."/>
            <person name="Wang X."/>
            <person name="Huang S."/>
            <person name="Wang Y."/>
            <person name="Liu Z."/>
            <person name="Liu W."/>
            <person name="Leng X."/>
            <person name="Peng Y."/>
            <person name="Wang N."/>
            <person name="Wang Y."/>
            <person name="Ma Z."/>
            <person name="Xu X."/>
            <person name="Zhang F."/>
            <person name="Xue H."/>
            <person name="Zhong H."/>
            <person name="Wang Y."/>
            <person name="Zhang K."/>
            <person name="Velt A."/>
            <person name="Avia K."/>
            <person name="Holtgrawe D."/>
            <person name="Grimplet J."/>
            <person name="Matus J.T."/>
            <person name="Ware D."/>
            <person name="Wu X."/>
            <person name="Wang H."/>
            <person name="Liu C."/>
            <person name="Fang Y."/>
            <person name="Rustenholz C."/>
            <person name="Cheng Z."/>
            <person name="Xiao H."/>
            <person name="Zhou Y."/>
        </authorList>
    </citation>
    <scope>NUCLEOTIDE SEQUENCE [LARGE SCALE GENOMIC DNA]</scope>
    <source>
        <strain evidence="16">cv. Pinot noir / PN40024</strain>
        <tissue evidence="15">Leaf</tissue>
    </source>
</reference>
<evidence type="ECO:0000256" key="7">
    <source>
        <dbReference type="ARBA" id="ARBA00022737"/>
    </source>
</evidence>
<evidence type="ECO:0000256" key="8">
    <source>
        <dbReference type="ARBA" id="ARBA00022989"/>
    </source>
</evidence>
<feature type="domain" description="Leucine-rich repeat-containing N-terminal plant-type" evidence="13">
    <location>
        <begin position="28"/>
        <end position="71"/>
    </location>
</feature>
<dbReference type="Proteomes" id="UP001227230">
    <property type="component" value="Chromosome 9"/>
</dbReference>
<feature type="signal peptide" evidence="12">
    <location>
        <begin position="1"/>
        <end position="24"/>
    </location>
</feature>
<evidence type="ECO:0000259" key="14">
    <source>
        <dbReference type="Pfam" id="PF23598"/>
    </source>
</evidence>
<keyword evidence="7" id="KW-0677">Repeat</keyword>
<comment type="subcellular location">
    <subcellularLocation>
        <location evidence="1">Cell membrane</location>
        <topology evidence="1">Single-pass type I membrane protein</topology>
    </subcellularLocation>
</comment>
<keyword evidence="9 11" id="KW-0472">Membrane</keyword>
<evidence type="ECO:0000256" key="1">
    <source>
        <dbReference type="ARBA" id="ARBA00004251"/>
    </source>
</evidence>
<dbReference type="SUPFAM" id="SSF52058">
    <property type="entry name" value="L domain-like"/>
    <property type="match status" value="4"/>
</dbReference>
<proteinExistence type="inferred from homology"/>
<evidence type="ECO:0000256" key="11">
    <source>
        <dbReference type="SAM" id="Phobius"/>
    </source>
</evidence>
<dbReference type="InterPro" id="IPR032675">
    <property type="entry name" value="LRR_dom_sf"/>
</dbReference>
<keyword evidence="6 12" id="KW-0732">Signal</keyword>
<evidence type="ECO:0000256" key="2">
    <source>
        <dbReference type="ARBA" id="ARBA00009592"/>
    </source>
</evidence>
<evidence type="ECO:0000313" key="15">
    <source>
        <dbReference type="EMBL" id="WJZ95394.1"/>
    </source>
</evidence>
<evidence type="ECO:0000256" key="6">
    <source>
        <dbReference type="ARBA" id="ARBA00022729"/>
    </source>
</evidence>
<feature type="chain" id="PRO_5047156007" description="Leucine-rich repeat-containing N-terminal plant-type domain-containing protein" evidence="12">
    <location>
        <begin position="25"/>
        <end position="1244"/>
    </location>
</feature>
<dbReference type="InterPro" id="IPR051502">
    <property type="entry name" value="RLP_Defense_Trigger"/>
</dbReference>
<sequence length="1244" mass="141463">MEWFLSKHLMLVLIVLLQINGYKACLEEERMGLLEFKWFVKSNNEDADGLLRSWVDDRESDCCGWERVKCNSITGRVNELSLGNIRQIEESSSLIRIYTRIWSLNTSLFRPFQELTSLDLSRNWFKGCLETEGFEKLSSLKKLKILNLQDNQFDKTIIPSLGTLTSLRALTLRETNILEESSSPIKELANLRNLKMLDLGGIFCYHSDLDFMQDMQDMQGMQGFERLSALKKLEILMLDSNCLNNSILPYLSTLTSLKNLSLSYNSLSGWFPPDELATLVNLEILDVSGNKFDAAQTVKGSENILKLKRLETLDLSDNSLNRSMLRVLSKLPSLRNLKLSDNGLQGPFPAEELGNFNNLEMLDLSANLFNASAPMQDSRRLSKLKKLKTLDLDANHFEVSIFQSLAVLPSLRNLMLSSNALEGPFPTKELANMSNLKILNLQDNQLSDVLPVQGLVVFNKLEVLDLGDNALIGSIPQFIWNLSSLQILSLRKNMLNSSLPSEGFCRMKKLKKLDLSWNRFDGMLPTCLSNLKSLRELDLSFNQFTGSVSSSLISNLTSLEYIHLGYNHFTGLFSFSSFANHSKLEVVALPSNDDNFEVETEYTTWVPKFQLKVLVLSRCNLNKLTGDIPKFLSHQAYLLQVDLSHNNLKGDLPNWMLENNRRLEYLDLRNNSFNGQFPLPSYPNMLLLSVDISKNNFSGLLQENFGEMLPCLEWLNLAENAFEGQIPPLICNISSLWFLDLSSNNFSGEVPAQLTVGCTNLYVLKLSDNRFHGPIFSTQFNLPLLQVLLLDNNQFTGTLSGLLNCSWLTFLDIRNNYFSGEIPKWMHGMTNLRTLIMGNNSFHGRIPHEFTDVQYVDLSYNSFTGSLPSFSHLGFVKHLHLQGNAFTGSIPKHVLNPEFLLTLDLGDNNISGKIPHSIGQFSELRVLSLRGNNFIGQIPNSLCQLSKMSILDLSNNRFSGPIPHCFNNMTFGKRGANEFYAFFQDLIFFFQRHYEYAVLQGPEPSSSMRGRNEDPYLQYDPQDEVGFITKSRYSIYKGDILNFMSGLDLSSNDLTGRIPYELGQLNSIHALNLWHNRLIGSIPKDFSKLHQLESLDLSYNSLSGEIPSQLTNLNFLAVFIVAHNNFSGRIPDMKAQFGTFDGSSYDGNPFLCGSMIERKCETVVDQPPTMLYDESEGKWYDIDPVVFSASFVASYITILLVFVALLYINPYWRRRWFYLIEECIYSCYYAASDMHYKLFALLYK</sequence>
<dbReference type="Pfam" id="PF08263">
    <property type="entry name" value="LRRNT_2"/>
    <property type="match status" value="1"/>
</dbReference>
<keyword evidence="4" id="KW-0433">Leucine-rich repeat</keyword>
<evidence type="ECO:0008006" key="17">
    <source>
        <dbReference type="Google" id="ProtNLM"/>
    </source>
</evidence>
<evidence type="ECO:0000256" key="12">
    <source>
        <dbReference type="SAM" id="SignalP"/>
    </source>
</evidence>
<organism evidence="15 16">
    <name type="scientific">Vitis vinifera</name>
    <name type="common">Grape</name>
    <dbReference type="NCBI Taxonomy" id="29760"/>
    <lineage>
        <taxon>Eukaryota</taxon>
        <taxon>Viridiplantae</taxon>
        <taxon>Streptophyta</taxon>
        <taxon>Embryophyta</taxon>
        <taxon>Tracheophyta</taxon>
        <taxon>Spermatophyta</taxon>
        <taxon>Magnoliopsida</taxon>
        <taxon>eudicotyledons</taxon>
        <taxon>Gunneridae</taxon>
        <taxon>Pentapetalae</taxon>
        <taxon>rosids</taxon>
        <taxon>Vitales</taxon>
        <taxon>Vitaceae</taxon>
        <taxon>Viteae</taxon>
        <taxon>Vitis</taxon>
    </lineage>
</organism>
<feature type="domain" description="Disease resistance R13L4/SHOC-2-like LRR" evidence="14">
    <location>
        <begin position="429"/>
        <end position="638"/>
    </location>
</feature>
<dbReference type="SMART" id="SM00369">
    <property type="entry name" value="LRR_TYP"/>
    <property type="match status" value="19"/>
</dbReference>
<dbReference type="InterPro" id="IPR013210">
    <property type="entry name" value="LRR_N_plant-typ"/>
</dbReference>
<dbReference type="InterPro" id="IPR003591">
    <property type="entry name" value="Leu-rich_rpt_typical-subtyp"/>
</dbReference>
<comment type="similarity">
    <text evidence="2">Belongs to the RLP family.</text>
</comment>
<keyword evidence="8 11" id="KW-1133">Transmembrane helix</keyword>
<accession>A0ABY9CLI3</accession>